<protein>
    <recommendedName>
        <fullName evidence="2">Alpha/beta hydrolase</fullName>
    </recommendedName>
</protein>
<dbReference type="SUPFAM" id="SSF53474">
    <property type="entry name" value="alpha/beta-Hydrolases"/>
    <property type="match status" value="1"/>
</dbReference>
<dbReference type="EMBL" id="AMFJ01028927">
    <property type="protein sequence ID" value="EKD44251.1"/>
    <property type="molecule type" value="Genomic_DNA"/>
</dbReference>
<dbReference type="AlphaFoldDB" id="K1Z4R6"/>
<evidence type="ECO:0000313" key="1">
    <source>
        <dbReference type="EMBL" id="EKD44251.1"/>
    </source>
</evidence>
<dbReference type="Gene3D" id="3.40.50.1820">
    <property type="entry name" value="alpha/beta hydrolase"/>
    <property type="match status" value="1"/>
</dbReference>
<name>K1Z4R6_9BACT</name>
<sequence>MNSPQLLKSVYIHGERASHLHGKAKSFFNLFWTIGIPWDINPYDAVDNFAELTNQDKKYIIIVSSAGALPAIEIARKYPERIQKLVFFNPAISLNIFPREHPITVYDSDDCFSRSAIPENITLLKLVGDHSFTWMDDMINKIVEKEITEGYT</sequence>
<evidence type="ECO:0008006" key="2">
    <source>
        <dbReference type="Google" id="ProtNLM"/>
    </source>
</evidence>
<comment type="caution">
    <text evidence="1">The sequence shown here is derived from an EMBL/GenBank/DDBJ whole genome shotgun (WGS) entry which is preliminary data.</text>
</comment>
<dbReference type="InterPro" id="IPR029058">
    <property type="entry name" value="AB_hydrolase_fold"/>
</dbReference>
<organism evidence="1">
    <name type="scientific">uncultured bacterium</name>
    <name type="common">gcode 4</name>
    <dbReference type="NCBI Taxonomy" id="1234023"/>
    <lineage>
        <taxon>Bacteria</taxon>
        <taxon>environmental samples</taxon>
    </lineage>
</organism>
<reference evidence="1" key="1">
    <citation type="journal article" date="2012" name="Science">
        <title>Fermentation, hydrogen, and sulfur metabolism in multiple uncultivated bacterial phyla.</title>
        <authorList>
            <person name="Wrighton K.C."/>
            <person name="Thomas B.C."/>
            <person name="Sharon I."/>
            <person name="Miller C.S."/>
            <person name="Castelle C.J."/>
            <person name="VerBerkmoes N.C."/>
            <person name="Wilkins M.J."/>
            <person name="Hettich R.L."/>
            <person name="Lipton M.S."/>
            <person name="Williams K.H."/>
            <person name="Long P.E."/>
            <person name="Banfield J.F."/>
        </authorList>
    </citation>
    <scope>NUCLEOTIDE SEQUENCE [LARGE SCALE GENOMIC DNA]</scope>
</reference>
<proteinExistence type="predicted"/>
<gene>
    <name evidence="1" type="ORF">ACD_71C00196G0005</name>
</gene>
<accession>K1Z4R6</accession>